<dbReference type="InterPro" id="IPR002901">
    <property type="entry name" value="MGlyc_endo_b_GlcNAc-like_dom"/>
</dbReference>
<dbReference type="InterPro" id="IPR051056">
    <property type="entry name" value="Glycosyl_Hydrolase_73"/>
</dbReference>
<dbReference type="NCBIfam" id="TIGR02541">
    <property type="entry name" value="flagell_FlgJ"/>
    <property type="match status" value="1"/>
</dbReference>
<keyword evidence="9" id="KW-0961">Cell wall biogenesis/degradation</keyword>
<dbReference type="PANTHER" id="PTHR33308">
    <property type="entry name" value="PEPTIDOGLYCAN HYDROLASE FLGJ"/>
    <property type="match status" value="1"/>
</dbReference>
<dbReference type="Gene3D" id="1.10.530.10">
    <property type="match status" value="1"/>
</dbReference>
<dbReference type="RefSeq" id="WP_193781084.1">
    <property type="nucleotide sequence ID" value="NZ_JADDOJ010000054.1"/>
</dbReference>
<comment type="function">
    <text evidence="1">Flagellum-specific muramidase which hydrolyzes the peptidoglycan layer to assemble the rod structure in the periplasmic space.</text>
</comment>
<name>A0ABR9SGS1_9BURK</name>
<dbReference type="Gene3D" id="2.10.70.40">
    <property type="entry name" value="peptidoglycan hydrolase"/>
    <property type="match status" value="1"/>
</dbReference>
<evidence type="ECO:0000256" key="5">
    <source>
        <dbReference type="ARBA" id="ARBA00013433"/>
    </source>
</evidence>
<keyword evidence="12" id="KW-0966">Cell projection</keyword>
<gene>
    <name evidence="12" type="primary">flgJ</name>
    <name evidence="12" type="ORF">IM725_13285</name>
</gene>
<comment type="subcellular location">
    <subcellularLocation>
        <location evidence="2">Periplasm</location>
    </subcellularLocation>
</comment>
<evidence type="ECO:0000256" key="7">
    <source>
        <dbReference type="ARBA" id="ARBA00022801"/>
    </source>
</evidence>
<dbReference type="PANTHER" id="PTHR33308:SF9">
    <property type="entry name" value="PEPTIDOGLYCAN HYDROLASE FLGJ"/>
    <property type="match status" value="1"/>
</dbReference>
<dbReference type="EMBL" id="JADDOJ010000054">
    <property type="protein sequence ID" value="MBE7941546.1"/>
    <property type="molecule type" value="Genomic_DNA"/>
</dbReference>
<keyword evidence="6" id="KW-0574">Periplasm</keyword>
<accession>A0ABR9SGS1</accession>
<evidence type="ECO:0000313" key="13">
    <source>
        <dbReference type="Proteomes" id="UP000715965"/>
    </source>
</evidence>
<evidence type="ECO:0000256" key="3">
    <source>
        <dbReference type="ARBA" id="ARBA00006880"/>
    </source>
</evidence>
<reference evidence="12 13" key="1">
    <citation type="submission" date="2020-10" db="EMBL/GenBank/DDBJ databases">
        <title>Draft genome of Ramlibacter aquaticus LMG 30558.</title>
        <authorList>
            <person name="Props R."/>
        </authorList>
    </citation>
    <scope>NUCLEOTIDE SEQUENCE [LARGE SCALE GENOMIC DNA]</scope>
    <source>
        <strain evidence="12 13">LMG 30558</strain>
    </source>
</reference>
<dbReference type="InterPro" id="IPR013377">
    <property type="entry name" value="FlgJ"/>
</dbReference>
<dbReference type="GO" id="GO:0016787">
    <property type="term" value="F:hydrolase activity"/>
    <property type="evidence" value="ECO:0007669"/>
    <property type="project" value="UniProtKB-KW"/>
</dbReference>
<sequence>MLTSGGDSLGVDARKLDALRGEAARDPKAAARQAAVQFEGLFMQMVLKSMRDATPKADGSPSQDTFTGMFDSRMAQQFAGRPHGLADVLEQQLTRHMHNLPAPSPENVAAAQAAAVAQAQQAAAARAAQGLSLRGAAAAGPLPAAGAATASQPAAQRAADFIQKMLPHAQEAERATGVPASFILGQAALESGWGRHEARNADGSSSFNLFGIKAGGSWQGASTDAMTTEYTGGQAVRQKAGFRSYGSYAEAFTDYARMLAASPRYSAVRGASTAEAFAGGMQRAGYATDPQYAAKLARTINHTLALQRAMA</sequence>
<evidence type="ECO:0000259" key="11">
    <source>
        <dbReference type="SMART" id="SM00047"/>
    </source>
</evidence>
<dbReference type="SUPFAM" id="SSF53955">
    <property type="entry name" value="Lysozyme-like"/>
    <property type="match status" value="1"/>
</dbReference>
<proteinExistence type="inferred from homology"/>
<evidence type="ECO:0000256" key="10">
    <source>
        <dbReference type="ARBA" id="ARBA00030835"/>
    </source>
</evidence>
<keyword evidence="12" id="KW-0969">Cilium</keyword>
<evidence type="ECO:0000313" key="12">
    <source>
        <dbReference type="EMBL" id="MBE7941546.1"/>
    </source>
</evidence>
<evidence type="ECO:0000256" key="1">
    <source>
        <dbReference type="ARBA" id="ARBA00002954"/>
    </source>
</evidence>
<keyword evidence="12" id="KW-0282">Flagellum</keyword>
<comment type="similarity">
    <text evidence="4">In the C-terminal section; belongs to the glycosyl hydrolase 73 family.</text>
</comment>
<keyword evidence="7 12" id="KW-0378">Hydrolase</keyword>
<dbReference type="Pfam" id="PF10135">
    <property type="entry name" value="Rod-binding"/>
    <property type="match status" value="1"/>
</dbReference>
<organism evidence="12 13">
    <name type="scientific">Ramlibacter aquaticus</name>
    <dbReference type="NCBI Taxonomy" id="2780094"/>
    <lineage>
        <taxon>Bacteria</taxon>
        <taxon>Pseudomonadati</taxon>
        <taxon>Pseudomonadota</taxon>
        <taxon>Betaproteobacteria</taxon>
        <taxon>Burkholderiales</taxon>
        <taxon>Comamonadaceae</taxon>
        <taxon>Ramlibacter</taxon>
    </lineage>
</organism>
<protein>
    <recommendedName>
        <fullName evidence="5">Peptidoglycan hydrolase FlgJ</fullName>
    </recommendedName>
    <alternativeName>
        <fullName evidence="10">Muramidase FlgJ</fullName>
    </alternativeName>
</protein>
<dbReference type="Pfam" id="PF01832">
    <property type="entry name" value="Glucosaminidase"/>
    <property type="match status" value="1"/>
</dbReference>
<dbReference type="PRINTS" id="PR01002">
    <property type="entry name" value="FLGFLGJ"/>
</dbReference>
<keyword evidence="13" id="KW-1185">Reference proteome</keyword>
<dbReference type="Proteomes" id="UP000715965">
    <property type="component" value="Unassembled WGS sequence"/>
</dbReference>
<feature type="domain" description="Mannosyl-glycoprotein endo-beta-N-acetylglucosamidase-like" evidence="11">
    <location>
        <begin position="151"/>
        <end position="309"/>
    </location>
</feature>
<dbReference type="InterPro" id="IPR023346">
    <property type="entry name" value="Lysozyme-like_dom_sf"/>
</dbReference>
<evidence type="ECO:0000256" key="6">
    <source>
        <dbReference type="ARBA" id="ARBA00022764"/>
    </source>
</evidence>
<comment type="similarity">
    <text evidence="3">In the N-terminal section; belongs to the FlgJ family.</text>
</comment>
<evidence type="ECO:0000256" key="8">
    <source>
        <dbReference type="ARBA" id="ARBA00023295"/>
    </source>
</evidence>
<evidence type="ECO:0000256" key="9">
    <source>
        <dbReference type="ARBA" id="ARBA00023316"/>
    </source>
</evidence>
<evidence type="ECO:0000256" key="4">
    <source>
        <dbReference type="ARBA" id="ARBA00007974"/>
    </source>
</evidence>
<dbReference type="SMART" id="SM00047">
    <property type="entry name" value="LYZ2"/>
    <property type="match status" value="1"/>
</dbReference>
<comment type="caution">
    <text evidence="12">The sequence shown here is derived from an EMBL/GenBank/DDBJ whole genome shotgun (WGS) entry which is preliminary data.</text>
</comment>
<evidence type="ECO:0000256" key="2">
    <source>
        <dbReference type="ARBA" id="ARBA00004418"/>
    </source>
</evidence>
<keyword evidence="8" id="KW-0326">Glycosidase</keyword>
<dbReference type="InterPro" id="IPR019301">
    <property type="entry name" value="Flagellar_prot_FlgJ_N"/>
</dbReference>